<reference evidence="1" key="2">
    <citation type="submission" date="2014-02" db="EMBL/GenBank/DDBJ databases">
        <title>Complete DNA sequence of /Kuraishia capsulata/ illustrates novel genomic features among budding yeasts (/Saccharomycotina/).</title>
        <authorList>
            <person name="Morales L."/>
            <person name="Noel B."/>
            <person name="Porcel B."/>
            <person name="Marcet-Houben M."/>
            <person name="Hullo M-F."/>
            <person name="Sacerdot C."/>
            <person name="Tekaia F."/>
            <person name="Leh-Louis V."/>
            <person name="Despons L."/>
            <person name="Khanna V."/>
            <person name="Aury J-M."/>
            <person name="Barbe V."/>
            <person name="Couloux A."/>
            <person name="Labadie K."/>
            <person name="Pelletier E."/>
            <person name="Souciet J-L."/>
            <person name="Boekhout T."/>
            <person name="Gabaldon T."/>
            <person name="Wincker P."/>
            <person name="Dujon B."/>
        </authorList>
    </citation>
    <scope>NUCLEOTIDE SEQUENCE</scope>
    <source>
        <strain evidence="1">CBS 1993</strain>
    </source>
</reference>
<dbReference type="RefSeq" id="XP_022457563.1">
    <property type="nucleotide sequence ID" value="XM_022603710.1"/>
</dbReference>
<reference evidence="1" key="1">
    <citation type="submission" date="2013-12" db="EMBL/GenBank/DDBJ databases">
        <authorList>
            <person name="Genoscope - CEA"/>
        </authorList>
    </citation>
    <scope>NUCLEOTIDE SEQUENCE</scope>
    <source>
        <strain evidence="1">CBS 1993</strain>
    </source>
</reference>
<evidence type="ECO:0000313" key="2">
    <source>
        <dbReference type="Proteomes" id="UP000019384"/>
    </source>
</evidence>
<proteinExistence type="predicted"/>
<dbReference type="EMBL" id="HG793126">
    <property type="protein sequence ID" value="CDK25551.1"/>
    <property type="molecule type" value="Genomic_DNA"/>
</dbReference>
<dbReference type="AlphaFoldDB" id="W6MHR7"/>
<accession>W6MHR7</accession>
<evidence type="ECO:0000313" key="1">
    <source>
        <dbReference type="EMBL" id="CDK25551.1"/>
    </source>
</evidence>
<dbReference type="GeneID" id="34518951"/>
<dbReference type="Proteomes" id="UP000019384">
    <property type="component" value="Unassembled WGS sequence"/>
</dbReference>
<sequence length="113" mass="13150">MDDPLVRLFRSESNGGYSFCFAACFIFDSDCSLSRSDDWLHDDQHYCICNSVHYFLRSCHAAVYSSDNFGICCNSVFFVVLVHWLRNNYLRLPLFQEGLYNSRRSDSTLGWGF</sequence>
<organism evidence="1 2">
    <name type="scientific">Kuraishia capsulata CBS 1993</name>
    <dbReference type="NCBI Taxonomy" id="1382522"/>
    <lineage>
        <taxon>Eukaryota</taxon>
        <taxon>Fungi</taxon>
        <taxon>Dikarya</taxon>
        <taxon>Ascomycota</taxon>
        <taxon>Saccharomycotina</taxon>
        <taxon>Pichiomycetes</taxon>
        <taxon>Pichiales</taxon>
        <taxon>Pichiaceae</taxon>
        <taxon>Kuraishia</taxon>
    </lineage>
</organism>
<keyword evidence="2" id="KW-1185">Reference proteome</keyword>
<name>W6MHR7_9ASCO</name>
<gene>
    <name evidence="1" type="ORF">KUCA_T00001521001</name>
</gene>
<dbReference type="HOGENOM" id="CLU_2133875_0_0_1"/>
<protein>
    <submittedName>
        <fullName evidence="1">Uncharacterized protein</fullName>
    </submittedName>
</protein>